<accession>A0AAD7E9Y3</accession>
<proteinExistence type="predicted"/>
<protein>
    <submittedName>
        <fullName evidence="1">Uncharacterized protein</fullName>
    </submittedName>
</protein>
<dbReference type="Proteomes" id="UP001218218">
    <property type="component" value="Unassembled WGS sequence"/>
</dbReference>
<dbReference type="AlphaFoldDB" id="A0AAD7E9Y3"/>
<dbReference type="EMBL" id="JARIHO010000095">
    <property type="protein sequence ID" value="KAJ7305643.1"/>
    <property type="molecule type" value="Genomic_DNA"/>
</dbReference>
<evidence type="ECO:0000313" key="2">
    <source>
        <dbReference type="Proteomes" id="UP001218218"/>
    </source>
</evidence>
<evidence type="ECO:0000313" key="1">
    <source>
        <dbReference type="EMBL" id="KAJ7305643.1"/>
    </source>
</evidence>
<sequence length="250" mass="27539">MYGEVCQNNYWALNAPSETHRSWPTTQNTGRSCTGFNPVKEGGTNIAGPQAVVEIQDRCNVPGRAHGANLLEWNSVGLWGGLDVRIALVLPLGVNAREIVRHVRRIRGRCNCSVNPKGVEPDRMCVLSRKGNHRVEELDGMHCVPRCLSTIETPEEVAEGGGESLGVGTVVDLGSVYGTSERSDGTWKERLSVALEPERILRPGATRCNGGLKKERSGSELEWNRDISRQRQVVVHAPRGNRRDSNENRV</sequence>
<name>A0AAD7E9Y3_9AGAR</name>
<keyword evidence="2" id="KW-1185">Reference proteome</keyword>
<reference evidence="1" key="1">
    <citation type="submission" date="2023-03" db="EMBL/GenBank/DDBJ databases">
        <title>Massive genome expansion in bonnet fungi (Mycena s.s.) driven by repeated elements and novel gene families across ecological guilds.</title>
        <authorList>
            <consortium name="Lawrence Berkeley National Laboratory"/>
            <person name="Harder C.B."/>
            <person name="Miyauchi S."/>
            <person name="Viragh M."/>
            <person name="Kuo A."/>
            <person name="Thoen E."/>
            <person name="Andreopoulos B."/>
            <person name="Lu D."/>
            <person name="Skrede I."/>
            <person name="Drula E."/>
            <person name="Henrissat B."/>
            <person name="Morin E."/>
            <person name="Kohler A."/>
            <person name="Barry K."/>
            <person name="LaButti K."/>
            <person name="Morin E."/>
            <person name="Salamov A."/>
            <person name="Lipzen A."/>
            <person name="Mereny Z."/>
            <person name="Hegedus B."/>
            <person name="Baldrian P."/>
            <person name="Stursova M."/>
            <person name="Weitz H."/>
            <person name="Taylor A."/>
            <person name="Grigoriev I.V."/>
            <person name="Nagy L.G."/>
            <person name="Martin F."/>
            <person name="Kauserud H."/>
        </authorList>
    </citation>
    <scope>NUCLEOTIDE SEQUENCE</scope>
    <source>
        <strain evidence="1">CBHHK002</strain>
    </source>
</reference>
<gene>
    <name evidence="1" type="ORF">DFH08DRAFT_944965</name>
</gene>
<comment type="caution">
    <text evidence="1">The sequence shown here is derived from an EMBL/GenBank/DDBJ whole genome shotgun (WGS) entry which is preliminary data.</text>
</comment>
<organism evidence="1 2">
    <name type="scientific">Mycena albidolilacea</name>
    <dbReference type="NCBI Taxonomy" id="1033008"/>
    <lineage>
        <taxon>Eukaryota</taxon>
        <taxon>Fungi</taxon>
        <taxon>Dikarya</taxon>
        <taxon>Basidiomycota</taxon>
        <taxon>Agaricomycotina</taxon>
        <taxon>Agaricomycetes</taxon>
        <taxon>Agaricomycetidae</taxon>
        <taxon>Agaricales</taxon>
        <taxon>Marasmiineae</taxon>
        <taxon>Mycenaceae</taxon>
        <taxon>Mycena</taxon>
    </lineage>
</organism>